<feature type="domain" description="DnaB/C C-terminal" evidence="2">
    <location>
        <begin position="113"/>
        <end position="184"/>
    </location>
</feature>
<protein>
    <submittedName>
        <fullName evidence="3">DnaD domain protein</fullName>
    </submittedName>
</protein>
<dbReference type="NCBIfam" id="TIGR01446">
    <property type="entry name" value="DnaD_dom"/>
    <property type="match status" value="2"/>
</dbReference>
<evidence type="ECO:0000256" key="1">
    <source>
        <dbReference type="ARBA" id="ARBA00093462"/>
    </source>
</evidence>
<proteinExistence type="inferred from homology"/>
<evidence type="ECO:0000313" key="3">
    <source>
        <dbReference type="EMBL" id="MBM6919790.1"/>
    </source>
</evidence>
<dbReference type="AlphaFoldDB" id="A0A938X4U2"/>
<comment type="caution">
    <text evidence="3">The sequence shown here is derived from an EMBL/GenBank/DDBJ whole genome shotgun (WGS) entry which is preliminary data.</text>
</comment>
<evidence type="ECO:0000313" key="4">
    <source>
        <dbReference type="Proteomes" id="UP000774750"/>
    </source>
</evidence>
<dbReference type="InterPro" id="IPR006343">
    <property type="entry name" value="DnaB/C_C"/>
</dbReference>
<dbReference type="Proteomes" id="UP000774750">
    <property type="component" value="Unassembled WGS sequence"/>
</dbReference>
<reference evidence="3" key="2">
    <citation type="journal article" date="2021" name="Sci. Rep.">
        <title>The distribution of antibiotic resistance genes in chicken gut microbiota commensals.</title>
        <authorList>
            <person name="Juricova H."/>
            <person name="Matiasovicova J."/>
            <person name="Kubasova T."/>
            <person name="Cejkova D."/>
            <person name="Rychlik I."/>
        </authorList>
    </citation>
    <scope>NUCLEOTIDE SEQUENCE</scope>
    <source>
        <strain evidence="3">An559</strain>
    </source>
</reference>
<name>A0A938X4U2_9FIRM</name>
<dbReference type="SUPFAM" id="SSF158499">
    <property type="entry name" value="DnaD domain-like"/>
    <property type="match status" value="2"/>
</dbReference>
<sequence>MTYKINFARYANHFALPKDIVDESLCDMDDVYLKVILLIFKQPEKECSVHLLSHLLDKPEKKIEEAISYWISRGLLVAQSTQKKADVVVLSQKSASHTAPNLSVTPEAKYLLQCIESLLSRPVTAVESKTVIQILEYLKMPADVVLMAVDYCVSIGKMSARYLEKTCAAWADNGILTHDLAEQYLTFLKQSKSHEAIIRKITGIETRNFTENEKTFIRRWFDEYQFDEEMITLAYERMIRFIGKISFPYLNTILTSWFEKGYRHPEDINEEKREKVSSISEKPTYDLDELERFWEHAPDMK</sequence>
<dbReference type="Gene3D" id="1.10.10.630">
    <property type="entry name" value="DnaD domain-like"/>
    <property type="match status" value="2"/>
</dbReference>
<dbReference type="Pfam" id="PF07261">
    <property type="entry name" value="DnaB_2"/>
    <property type="match status" value="2"/>
</dbReference>
<evidence type="ECO:0000259" key="2">
    <source>
        <dbReference type="Pfam" id="PF07261"/>
    </source>
</evidence>
<accession>A0A938X4U2</accession>
<reference evidence="3" key="1">
    <citation type="submission" date="2020-08" db="EMBL/GenBank/DDBJ databases">
        <authorList>
            <person name="Cejkova D."/>
            <person name="Kubasova T."/>
            <person name="Jahodarova E."/>
            <person name="Rychlik I."/>
        </authorList>
    </citation>
    <scope>NUCLEOTIDE SEQUENCE</scope>
    <source>
        <strain evidence="3">An559</strain>
    </source>
</reference>
<dbReference type="InterPro" id="IPR034829">
    <property type="entry name" value="DnaD-like_sf"/>
</dbReference>
<dbReference type="PIRSF" id="PIRSF033722">
    <property type="entry name" value="DnaD_CA_C3587_prd"/>
    <property type="match status" value="1"/>
</dbReference>
<comment type="similarity">
    <text evidence="1">Belongs to the DnaB/DnaD family.</text>
</comment>
<keyword evidence="4" id="KW-1185">Reference proteome</keyword>
<dbReference type="PANTHER" id="PTHR37293:SF5">
    <property type="entry name" value="DNA REPLICATION PROTEIN"/>
    <property type="match status" value="1"/>
</dbReference>
<dbReference type="InterPro" id="IPR017019">
    <property type="entry name" value="DNA_replication_prd_bac"/>
</dbReference>
<dbReference type="RefSeq" id="WP_204443949.1">
    <property type="nucleotide sequence ID" value="NZ_JACJKY010000001.1"/>
</dbReference>
<dbReference type="InterPro" id="IPR053162">
    <property type="entry name" value="DnaD"/>
</dbReference>
<dbReference type="EMBL" id="JACJKY010000001">
    <property type="protein sequence ID" value="MBM6919790.1"/>
    <property type="molecule type" value="Genomic_DNA"/>
</dbReference>
<feature type="domain" description="DnaB/C C-terminal" evidence="2">
    <location>
        <begin position="207"/>
        <end position="271"/>
    </location>
</feature>
<organism evidence="3 4">
    <name type="scientific">Merdimmobilis hominis</name>
    <dbReference type="NCBI Taxonomy" id="2897707"/>
    <lineage>
        <taxon>Bacteria</taxon>
        <taxon>Bacillati</taxon>
        <taxon>Bacillota</taxon>
        <taxon>Clostridia</taxon>
        <taxon>Eubacteriales</taxon>
        <taxon>Oscillospiraceae</taxon>
        <taxon>Merdimmobilis</taxon>
    </lineage>
</organism>
<gene>
    <name evidence="3" type="ORF">H6A12_01235</name>
</gene>
<dbReference type="PANTHER" id="PTHR37293">
    <property type="entry name" value="PHAGE REPLICATION PROTEIN-RELATED"/>
    <property type="match status" value="1"/>
</dbReference>